<dbReference type="EMBL" id="CAJRST010005557">
    <property type="protein sequence ID" value="CAG5888887.1"/>
    <property type="molecule type" value="Genomic_DNA"/>
</dbReference>
<dbReference type="GO" id="GO:0033229">
    <property type="term" value="F:cysteine transmembrane transporter activity"/>
    <property type="evidence" value="ECO:0007669"/>
    <property type="project" value="TreeGrafter"/>
</dbReference>
<evidence type="ECO:0000256" key="3">
    <source>
        <dbReference type="ARBA" id="ARBA00022475"/>
    </source>
</evidence>
<dbReference type="GO" id="GO:0005313">
    <property type="term" value="F:L-glutamate transmembrane transporter activity"/>
    <property type="evidence" value="ECO:0007669"/>
    <property type="project" value="TreeGrafter"/>
</dbReference>
<dbReference type="OrthoDB" id="5877963at2759"/>
<dbReference type="SUPFAM" id="SSF118215">
    <property type="entry name" value="Proton glutamate symport protein"/>
    <property type="match status" value="1"/>
</dbReference>
<feature type="transmembrane region" description="Helical" evidence="11">
    <location>
        <begin position="245"/>
        <end position="266"/>
    </location>
</feature>
<dbReference type="GO" id="GO:0005886">
    <property type="term" value="C:plasma membrane"/>
    <property type="evidence" value="ECO:0007669"/>
    <property type="project" value="UniProtKB-SubCell"/>
</dbReference>
<feature type="transmembrane region" description="Helical" evidence="11">
    <location>
        <begin position="25"/>
        <end position="43"/>
    </location>
</feature>
<evidence type="ECO:0000313" key="13">
    <source>
        <dbReference type="Proteomes" id="UP000677803"/>
    </source>
</evidence>
<comment type="caution">
    <text evidence="12">The sequence shown here is derived from an EMBL/GenBank/DDBJ whole genome shotgun (WGS) entry which is preliminary data.</text>
</comment>
<keyword evidence="5 11" id="KW-0812">Transmembrane</keyword>
<evidence type="ECO:0000256" key="9">
    <source>
        <dbReference type="ARBA" id="ARBA00023053"/>
    </source>
</evidence>
<evidence type="ECO:0000256" key="7">
    <source>
        <dbReference type="ARBA" id="ARBA00022970"/>
    </source>
</evidence>
<sequence length="525" mass="58337">METENRPHVSGRGKKCWANIVKNKLQAFSLLAFVFGIGIGLILKFNTDLSEMEALYISFPGELLMQMLQTVTIPLIVTSVITGVCGLSVQASRKIAVRTATYIITTTFMAVCLGLLLVMVLEPGVVFAKVIVKNKKNTFSTMDSVMDLFRNMVPESLMQTCFEQYKSERIMFPVEDDDMPPGVEPTAPLYEERMVGRYVEGTNMLGLIVWAFAFGIMFVMIGDKGLVLVNFIIAINENTKVVVNWILWYLPIGVLFMIISHVIEVYDWESIFKLSKFAGVVLLGLILHSVIVLPMLYFMLTRRNPYGVLLRSTPVLLTAMLISSSSATLPHTLVCCENRLKIDKRITRFMLPIATSINMNGTSLYEVVAAVFIAQLNDIELEVSQIITLCLTAAISSIGAAGIPATGAVTTLFVLTATGLPAKDATLLVVVEWVLDRCCTVVNVLGDCFGAALLQQLSEKELHEQQQRAHMNGDGEEAQRNPEDVQVQFVSLDSDSFHTPREELKGRTDTQRRFTYHPSLWDLPA</sequence>
<evidence type="ECO:0000256" key="4">
    <source>
        <dbReference type="ARBA" id="ARBA00022553"/>
    </source>
</evidence>
<keyword evidence="2 11" id="KW-0813">Transport</keyword>
<dbReference type="InterPro" id="IPR050746">
    <property type="entry name" value="DAACS"/>
</dbReference>
<dbReference type="GO" id="GO:0046872">
    <property type="term" value="F:metal ion binding"/>
    <property type="evidence" value="ECO:0007669"/>
    <property type="project" value="UniProtKB-KW"/>
</dbReference>
<dbReference type="Proteomes" id="UP000677803">
    <property type="component" value="Unassembled WGS sequence"/>
</dbReference>
<dbReference type="Pfam" id="PF00375">
    <property type="entry name" value="SDF"/>
    <property type="match status" value="1"/>
</dbReference>
<evidence type="ECO:0000313" key="12">
    <source>
        <dbReference type="EMBL" id="CAG5888887.1"/>
    </source>
</evidence>
<dbReference type="InterPro" id="IPR001991">
    <property type="entry name" value="Na-dicarboxylate_symporter"/>
</dbReference>
<dbReference type="PANTHER" id="PTHR11958:SF109">
    <property type="entry name" value="EXCITATORY AMINO ACID TRANSPORTER 3"/>
    <property type="match status" value="1"/>
</dbReference>
<evidence type="ECO:0000256" key="8">
    <source>
        <dbReference type="ARBA" id="ARBA00022989"/>
    </source>
</evidence>
<protein>
    <recommendedName>
        <fullName evidence="11">Amino acid transporter</fullName>
    </recommendedName>
</protein>
<name>A0A8S4AL27_9TELE</name>
<evidence type="ECO:0000256" key="1">
    <source>
        <dbReference type="ARBA" id="ARBA00004651"/>
    </source>
</evidence>
<feature type="transmembrane region" description="Helical" evidence="11">
    <location>
        <begin position="207"/>
        <end position="233"/>
    </location>
</feature>
<organism evidence="12 13">
    <name type="scientific">Menidia menidia</name>
    <name type="common">Atlantic silverside</name>
    <dbReference type="NCBI Taxonomy" id="238744"/>
    <lineage>
        <taxon>Eukaryota</taxon>
        <taxon>Metazoa</taxon>
        <taxon>Chordata</taxon>
        <taxon>Craniata</taxon>
        <taxon>Vertebrata</taxon>
        <taxon>Euteleostomi</taxon>
        <taxon>Actinopterygii</taxon>
        <taxon>Neopterygii</taxon>
        <taxon>Teleostei</taxon>
        <taxon>Neoteleostei</taxon>
        <taxon>Acanthomorphata</taxon>
        <taxon>Ovalentaria</taxon>
        <taxon>Atherinomorphae</taxon>
        <taxon>Atheriniformes</taxon>
        <taxon>Atherinopsidae</taxon>
        <taxon>Menidiinae</taxon>
        <taxon>Menidia</taxon>
    </lineage>
</organism>
<evidence type="ECO:0000256" key="2">
    <source>
        <dbReference type="ARBA" id="ARBA00022448"/>
    </source>
</evidence>
<keyword evidence="4" id="KW-0597">Phosphoprotein</keyword>
<evidence type="ECO:0000256" key="11">
    <source>
        <dbReference type="RuleBase" id="RU361216"/>
    </source>
</evidence>
<comment type="subcellular location">
    <subcellularLocation>
        <location evidence="1">Cell membrane</location>
        <topology evidence="1">Multi-pass membrane protein</topology>
    </subcellularLocation>
    <subcellularLocation>
        <location evidence="11">Membrane</location>
        <topology evidence="11">Multi-pass membrane protein</topology>
    </subcellularLocation>
</comment>
<dbReference type="InterPro" id="IPR036458">
    <property type="entry name" value="Na:dicarbo_symporter_sf"/>
</dbReference>
<feature type="transmembrane region" description="Helical" evidence="11">
    <location>
        <begin position="101"/>
        <end position="121"/>
    </location>
</feature>
<dbReference type="PANTHER" id="PTHR11958">
    <property type="entry name" value="SODIUM/DICARBOXYLATE SYMPORTER-RELATED"/>
    <property type="match status" value="1"/>
</dbReference>
<dbReference type="Gene3D" id="1.10.3860.10">
    <property type="entry name" value="Sodium:dicarboxylate symporter"/>
    <property type="match status" value="1"/>
</dbReference>
<keyword evidence="9" id="KW-0915">Sodium</keyword>
<dbReference type="GO" id="GO:0015501">
    <property type="term" value="F:glutamate:sodium symporter activity"/>
    <property type="evidence" value="ECO:0007669"/>
    <property type="project" value="TreeGrafter"/>
</dbReference>
<evidence type="ECO:0000256" key="6">
    <source>
        <dbReference type="ARBA" id="ARBA00022723"/>
    </source>
</evidence>
<keyword evidence="8 11" id="KW-1133">Transmembrane helix</keyword>
<proteinExistence type="inferred from homology"/>
<keyword evidence="11" id="KW-0769">Symport</keyword>
<accession>A0A8S4AL27</accession>
<evidence type="ECO:0000256" key="5">
    <source>
        <dbReference type="ARBA" id="ARBA00022692"/>
    </source>
</evidence>
<keyword evidence="6" id="KW-0479">Metal-binding</keyword>
<keyword evidence="7" id="KW-0029">Amino-acid transport</keyword>
<feature type="transmembrane region" description="Helical" evidence="11">
    <location>
        <begin position="278"/>
        <end position="300"/>
    </location>
</feature>
<keyword evidence="3" id="KW-1003">Cell membrane</keyword>
<reference evidence="12" key="1">
    <citation type="submission" date="2021-05" db="EMBL/GenBank/DDBJ databases">
        <authorList>
            <person name="Tigano A."/>
        </authorList>
    </citation>
    <scope>NUCLEOTIDE SEQUENCE</scope>
</reference>
<dbReference type="AlphaFoldDB" id="A0A8S4AL27"/>
<dbReference type="PRINTS" id="PR00173">
    <property type="entry name" value="EDTRNSPORT"/>
</dbReference>
<keyword evidence="13" id="KW-1185">Reference proteome</keyword>
<comment type="similarity">
    <text evidence="11">Belongs to the dicarboxylate/amino acid:cation symporter (DAACS) (TC 2.A.23) family.</text>
</comment>
<evidence type="ECO:0000256" key="10">
    <source>
        <dbReference type="ARBA" id="ARBA00023136"/>
    </source>
</evidence>
<feature type="transmembrane region" description="Helical" evidence="11">
    <location>
        <begin position="386"/>
        <end position="415"/>
    </location>
</feature>
<gene>
    <name evidence="12" type="ORF">MMEN_LOCUS6157</name>
</gene>
<feature type="transmembrane region" description="Helical" evidence="11">
    <location>
        <begin position="349"/>
        <end position="374"/>
    </location>
</feature>
<keyword evidence="10 11" id="KW-0472">Membrane</keyword>
<feature type="transmembrane region" description="Helical" evidence="11">
    <location>
        <begin position="63"/>
        <end position="89"/>
    </location>
</feature>